<evidence type="ECO:0000313" key="8">
    <source>
        <dbReference type="Proteomes" id="UP000246077"/>
    </source>
</evidence>
<keyword evidence="3 5" id="KW-0133">Cell shape</keyword>
<dbReference type="GO" id="GO:0005886">
    <property type="term" value="C:plasma membrane"/>
    <property type="evidence" value="ECO:0007669"/>
    <property type="project" value="TreeGrafter"/>
</dbReference>
<dbReference type="InterPro" id="IPR042177">
    <property type="entry name" value="Cell/Rod_1"/>
</dbReference>
<dbReference type="EMBL" id="QGLF01000002">
    <property type="protein sequence ID" value="PWR21833.1"/>
    <property type="molecule type" value="Genomic_DNA"/>
</dbReference>
<dbReference type="PANTHER" id="PTHR34138:SF1">
    <property type="entry name" value="CELL SHAPE-DETERMINING PROTEIN MREC"/>
    <property type="match status" value="1"/>
</dbReference>
<dbReference type="GO" id="GO:0008360">
    <property type="term" value="P:regulation of cell shape"/>
    <property type="evidence" value="ECO:0007669"/>
    <property type="project" value="UniProtKB-KW"/>
</dbReference>
<organism evidence="7 8">
    <name type="scientific">Zavarzinia compransoris</name>
    <dbReference type="NCBI Taxonomy" id="1264899"/>
    <lineage>
        <taxon>Bacteria</taxon>
        <taxon>Pseudomonadati</taxon>
        <taxon>Pseudomonadota</taxon>
        <taxon>Alphaproteobacteria</taxon>
        <taxon>Rhodospirillales</taxon>
        <taxon>Zavarziniaceae</taxon>
        <taxon>Zavarzinia</taxon>
    </lineage>
</organism>
<reference evidence="8" key="1">
    <citation type="submission" date="2018-05" db="EMBL/GenBank/DDBJ databases">
        <title>Zavarzinia sp. HR-AS.</title>
        <authorList>
            <person name="Lee Y."/>
            <person name="Jeon C.O."/>
        </authorList>
    </citation>
    <scope>NUCLEOTIDE SEQUENCE [LARGE SCALE GENOMIC DNA]</scope>
    <source>
        <strain evidence="8">DSM 1231</strain>
    </source>
</reference>
<comment type="caution">
    <text evidence="7">The sequence shown here is derived from an EMBL/GenBank/DDBJ whole genome shotgun (WGS) entry which is preliminary data.</text>
</comment>
<dbReference type="InterPro" id="IPR042175">
    <property type="entry name" value="Cell/Rod_MreC_2"/>
</dbReference>
<evidence type="ECO:0000256" key="2">
    <source>
        <dbReference type="ARBA" id="ARBA00013855"/>
    </source>
</evidence>
<dbReference type="PANTHER" id="PTHR34138">
    <property type="entry name" value="CELL SHAPE-DETERMINING PROTEIN MREC"/>
    <property type="match status" value="1"/>
</dbReference>
<dbReference type="AlphaFoldDB" id="A0A317E944"/>
<dbReference type="Proteomes" id="UP000246077">
    <property type="component" value="Unassembled WGS sequence"/>
</dbReference>
<comment type="similarity">
    <text evidence="1 5">Belongs to the MreC family.</text>
</comment>
<dbReference type="PIRSF" id="PIRSF038471">
    <property type="entry name" value="MreC"/>
    <property type="match status" value="1"/>
</dbReference>
<name>A0A317E944_9PROT</name>
<proteinExistence type="inferred from homology"/>
<accession>A0A317E944</accession>
<protein>
    <recommendedName>
        <fullName evidence="2 5">Cell shape-determining protein MreC</fullName>
    </recommendedName>
    <alternativeName>
        <fullName evidence="4 5">Cell shape protein MreC</fullName>
    </alternativeName>
</protein>
<evidence type="ECO:0000256" key="3">
    <source>
        <dbReference type="ARBA" id="ARBA00022960"/>
    </source>
</evidence>
<dbReference type="Gene3D" id="2.40.10.350">
    <property type="entry name" value="Rod shape-determining protein MreC, domain 2"/>
    <property type="match status" value="1"/>
</dbReference>
<dbReference type="Pfam" id="PF04085">
    <property type="entry name" value="MreC"/>
    <property type="match status" value="1"/>
</dbReference>
<keyword evidence="8" id="KW-1185">Reference proteome</keyword>
<evidence type="ECO:0000256" key="5">
    <source>
        <dbReference type="PIRNR" id="PIRNR038471"/>
    </source>
</evidence>
<dbReference type="InterPro" id="IPR055342">
    <property type="entry name" value="MreC_beta-barrel_core"/>
</dbReference>
<dbReference type="InterPro" id="IPR007221">
    <property type="entry name" value="MreC"/>
</dbReference>
<feature type="domain" description="Rod shape-determining protein MreC beta-barrel core" evidence="6">
    <location>
        <begin position="117"/>
        <end position="256"/>
    </location>
</feature>
<comment type="function">
    <text evidence="5">Involved in formation and maintenance of cell shape.</text>
</comment>
<evidence type="ECO:0000313" key="7">
    <source>
        <dbReference type="EMBL" id="PWR21833.1"/>
    </source>
</evidence>
<evidence type="ECO:0000256" key="4">
    <source>
        <dbReference type="ARBA" id="ARBA00032089"/>
    </source>
</evidence>
<sequence length="311" mass="32089">MLAQRFAFLALLVLSAGLIILGKVDSLFIERGRAVVVDLMAPVLDIAAQPLSTLKQGVATVDGWFNLNAENRALREENERLRAWASTARRLAIENATYRELLHVRAEPEARFVTARIIAEGGGPFVRTVVVDAGSDAGVKAGQIGLSGTGVVGRVLAAGVLSSRLLLLTDLNSRVPVALEGAGARGVLEGDNSALPRLSYLPAGIRVHPGDRVVTSGIGGMFPPGLPVGAVETVANGIVRVRPWVRFDKLDFIKIVEYDAEPGVIPDPVPPAGAPLPALNAPPAPVAAAPAAAAPVAAAPVPAAKPAAGGQ</sequence>
<evidence type="ECO:0000259" key="6">
    <source>
        <dbReference type="Pfam" id="PF04085"/>
    </source>
</evidence>
<evidence type="ECO:0000256" key="1">
    <source>
        <dbReference type="ARBA" id="ARBA00009369"/>
    </source>
</evidence>
<dbReference type="Gene3D" id="2.40.10.340">
    <property type="entry name" value="Rod shape-determining protein MreC, domain 1"/>
    <property type="match status" value="1"/>
</dbReference>
<gene>
    <name evidence="7" type="primary">mreC</name>
    <name evidence="7" type="ORF">DKG75_07545</name>
</gene>
<dbReference type="NCBIfam" id="TIGR00219">
    <property type="entry name" value="mreC"/>
    <property type="match status" value="1"/>
</dbReference>